<accession>E1ZNU3</accession>
<dbReference type="Proteomes" id="UP000008141">
    <property type="component" value="Unassembled WGS sequence"/>
</dbReference>
<dbReference type="RefSeq" id="XP_005844506.1">
    <property type="nucleotide sequence ID" value="XM_005844444.1"/>
</dbReference>
<proteinExistence type="predicted"/>
<protein>
    <submittedName>
        <fullName evidence="1">Uncharacterized protein</fullName>
    </submittedName>
</protein>
<evidence type="ECO:0000313" key="1">
    <source>
        <dbReference type="EMBL" id="EFN52404.1"/>
    </source>
</evidence>
<reference evidence="1 2" key="1">
    <citation type="journal article" date="2010" name="Plant Cell">
        <title>The Chlorella variabilis NC64A genome reveals adaptation to photosymbiosis, coevolution with viruses, and cryptic sex.</title>
        <authorList>
            <person name="Blanc G."/>
            <person name="Duncan G."/>
            <person name="Agarkova I."/>
            <person name="Borodovsky M."/>
            <person name="Gurnon J."/>
            <person name="Kuo A."/>
            <person name="Lindquist E."/>
            <person name="Lucas S."/>
            <person name="Pangilinan J."/>
            <person name="Polle J."/>
            <person name="Salamov A."/>
            <person name="Terry A."/>
            <person name="Yamada T."/>
            <person name="Dunigan D.D."/>
            <person name="Grigoriev I.V."/>
            <person name="Claverie J.M."/>
            <person name="Van Etten J.L."/>
        </authorList>
    </citation>
    <scope>NUCLEOTIDE SEQUENCE [LARGE SCALE GENOMIC DNA]</scope>
    <source>
        <strain evidence="1 2">NC64A</strain>
    </source>
</reference>
<sequence length="166" mass="18959">MVLPLLQPPSELPSYVKPFVLELKEAELRHLPGLPQSEKRKMGEGSLKSFDNCLHNLRHYGEIAFVLAGIKPCVLMAHALWPGFAKGIAEECLRPLMDKYGLEGKGFELHEIRRAWPAALHPMLTSNPVHPGFQWGWVFANRRHADFPLVQRVFLQRSRSPWRSCS</sequence>
<organism evidence="2">
    <name type="scientific">Chlorella variabilis</name>
    <name type="common">Green alga</name>
    <dbReference type="NCBI Taxonomy" id="554065"/>
    <lineage>
        <taxon>Eukaryota</taxon>
        <taxon>Viridiplantae</taxon>
        <taxon>Chlorophyta</taxon>
        <taxon>core chlorophytes</taxon>
        <taxon>Trebouxiophyceae</taxon>
        <taxon>Chlorellales</taxon>
        <taxon>Chlorellaceae</taxon>
        <taxon>Chlorella clade</taxon>
        <taxon>Chlorella</taxon>
    </lineage>
</organism>
<evidence type="ECO:0000313" key="2">
    <source>
        <dbReference type="Proteomes" id="UP000008141"/>
    </source>
</evidence>
<dbReference type="eggNOG" id="ENOG502SG6Y">
    <property type="taxonomic scope" value="Eukaryota"/>
</dbReference>
<dbReference type="EMBL" id="GL433856">
    <property type="protein sequence ID" value="EFN52404.1"/>
    <property type="molecule type" value="Genomic_DNA"/>
</dbReference>
<dbReference type="GeneID" id="17351836"/>
<gene>
    <name evidence="1" type="ORF">CHLNCDRAFT_138877</name>
</gene>
<dbReference type="InParanoid" id="E1ZNU3"/>
<name>E1ZNU3_CHLVA</name>
<keyword evidence="2" id="KW-1185">Reference proteome</keyword>
<dbReference type="KEGG" id="cvr:CHLNCDRAFT_138877"/>
<dbReference type="AlphaFoldDB" id="E1ZNU3"/>
<dbReference type="OrthoDB" id="3528649at2759"/>